<evidence type="ECO:0000256" key="4">
    <source>
        <dbReference type="ARBA" id="ARBA00022842"/>
    </source>
</evidence>
<organism evidence="7 8">
    <name type="scientific">Nocardia rhamnosiphila</name>
    <dbReference type="NCBI Taxonomy" id="426716"/>
    <lineage>
        <taxon>Bacteria</taxon>
        <taxon>Bacillati</taxon>
        <taxon>Actinomycetota</taxon>
        <taxon>Actinomycetes</taxon>
        <taxon>Mycobacteriales</taxon>
        <taxon>Nocardiaceae</taxon>
        <taxon>Nocardia</taxon>
    </lineage>
</organism>
<dbReference type="PANTHER" id="PTHR43046:SF12">
    <property type="entry name" value="GDP-MANNOSE MANNOSYL HYDROLASE"/>
    <property type="match status" value="1"/>
</dbReference>
<evidence type="ECO:0000313" key="7">
    <source>
        <dbReference type="EMBL" id="MEU1952177.1"/>
    </source>
</evidence>
<dbReference type="InterPro" id="IPR020084">
    <property type="entry name" value="NUDIX_hydrolase_CS"/>
</dbReference>
<dbReference type="InterPro" id="IPR015797">
    <property type="entry name" value="NUDIX_hydrolase-like_dom_sf"/>
</dbReference>
<dbReference type="PROSITE" id="PS51462">
    <property type="entry name" value="NUDIX"/>
    <property type="match status" value="1"/>
</dbReference>
<keyword evidence="8" id="KW-1185">Reference proteome</keyword>
<dbReference type="SUPFAM" id="SSF55811">
    <property type="entry name" value="Nudix"/>
    <property type="match status" value="1"/>
</dbReference>
<dbReference type="EMBL" id="JBEYBF010000005">
    <property type="protein sequence ID" value="MEU1952177.1"/>
    <property type="molecule type" value="Genomic_DNA"/>
</dbReference>
<dbReference type="GO" id="GO:0016787">
    <property type="term" value="F:hydrolase activity"/>
    <property type="evidence" value="ECO:0007669"/>
    <property type="project" value="UniProtKB-KW"/>
</dbReference>
<proteinExistence type="inferred from homology"/>
<evidence type="ECO:0000313" key="8">
    <source>
        <dbReference type="Proteomes" id="UP001550628"/>
    </source>
</evidence>
<evidence type="ECO:0000256" key="3">
    <source>
        <dbReference type="ARBA" id="ARBA00022801"/>
    </source>
</evidence>
<accession>A0ABV2WMR6</accession>
<dbReference type="InterPro" id="IPR020476">
    <property type="entry name" value="Nudix_hydrolase"/>
</dbReference>
<keyword evidence="4" id="KW-0460">Magnesium</keyword>
<comment type="similarity">
    <text evidence="2 5">Belongs to the Nudix hydrolase family.</text>
</comment>
<dbReference type="Gene3D" id="3.90.79.10">
    <property type="entry name" value="Nucleoside Triphosphate Pyrophosphohydrolase"/>
    <property type="match status" value="1"/>
</dbReference>
<dbReference type="InterPro" id="IPR000086">
    <property type="entry name" value="NUDIX_hydrolase_dom"/>
</dbReference>
<evidence type="ECO:0000256" key="1">
    <source>
        <dbReference type="ARBA" id="ARBA00001946"/>
    </source>
</evidence>
<dbReference type="Pfam" id="PF00293">
    <property type="entry name" value="NUDIX"/>
    <property type="match status" value="1"/>
</dbReference>
<comment type="caution">
    <text evidence="7">The sequence shown here is derived from an EMBL/GenBank/DDBJ whole genome shotgun (WGS) entry which is preliminary data.</text>
</comment>
<dbReference type="CDD" id="cd18876">
    <property type="entry name" value="NUDIX_Hydrolase"/>
    <property type="match status" value="1"/>
</dbReference>
<dbReference type="RefSeq" id="WP_051714723.1">
    <property type="nucleotide sequence ID" value="NZ_JBEYBD010000007.1"/>
</dbReference>
<dbReference type="GeneID" id="96245953"/>
<gene>
    <name evidence="7" type="ORF">ABZ510_09960</name>
</gene>
<sequence>MATSDGTDAGTRARLAAGALFVRAGAGSDEVLLVHKTYGIGWDIPGGYLEPGESPAQACRREVAEELGIDRAPGRLLVHDWAPNPGEGDKVLYVFDGGGLDDRDIVLQAAELDSWEWVRVDGLDERVVARLSRRLQGALAARVRGVSLYLERGVVVPETSLPPR</sequence>
<name>A0ABV2WMR6_9NOCA</name>
<dbReference type="PROSITE" id="PS00893">
    <property type="entry name" value="NUDIX_BOX"/>
    <property type="match status" value="1"/>
</dbReference>
<dbReference type="Proteomes" id="UP001550628">
    <property type="component" value="Unassembled WGS sequence"/>
</dbReference>
<keyword evidence="3 5" id="KW-0378">Hydrolase</keyword>
<evidence type="ECO:0000256" key="2">
    <source>
        <dbReference type="ARBA" id="ARBA00005582"/>
    </source>
</evidence>
<dbReference type="EC" id="3.6.-.-" evidence="7"/>
<evidence type="ECO:0000259" key="6">
    <source>
        <dbReference type="PROSITE" id="PS51462"/>
    </source>
</evidence>
<feature type="domain" description="Nudix hydrolase" evidence="6">
    <location>
        <begin position="12"/>
        <end position="140"/>
    </location>
</feature>
<dbReference type="PANTHER" id="PTHR43046">
    <property type="entry name" value="GDP-MANNOSE MANNOSYL HYDROLASE"/>
    <property type="match status" value="1"/>
</dbReference>
<reference evidence="7 8" key="1">
    <citation type="submission" date="2024-06" db="EMBL/GenBank/DDBJ databases">
        <title>The Natural Products Discovery Center: Release of the First 8490 Sequenced Strains for Exploring Actinobacteria Biosynthetic Diversity.</title>
        <authorList>
            <person name="Kalkreuter E."/>
            <person name="Kautsar S.A."/>
            <person name="Yang D."/>
            <person name="Bader C.D."/>
            <person name="Teijaro C.N."/>
            <person name="Fluegel L."/>
            <person name="Davis C.M."/>
            <person name="Simpson J.R."/>
            <person name="Lauterbach L."/>
            <person name="Steele A.D."/>
            <person name="Gui C."/>
            <person name="Meng S."/>
            <person name="Li G."/>
            <person name="Viehrig K."/>
            <person name="Ye F."/>
            <person name="Su P."/>
            <person name="Kiefer A.F."/>
            <person name="Nichols A."/>
            <person name="Cepeda A.J."/>
            <person name="Yan W."/>
            <person name="Fan B."/>
            <person name="Jiang Y."/>
            <person name="Adhikari A."/>
            <person name="Zheng C.-J."/>
            <person name="Schuster L."/>
            <person name="Cowan T.M."/>
            <person name="Smanski M.J."/>
            <person name="Chevrette M.G."/>
            <person name="De Carvalho L.P.S."/>
            <person name="Shen B."/>
        </authorList>
    </citation>
    <scope>NUCLEOTIDE SEQUENCE [LARGE SCALE GENOMIC DNA]</scope>
    <source>
        <strain evidence="7 8">NPDC019708</strain>
    </source>
</reference>
<comment type="cofactor">
    <cofactor evidence="1">
        <name>Mg(2+)</name>
        <dbReference type="ChEBI" id="CHEBI:18420"/>
    </cofactor>
</comment>
<evidence type="ECO:0000256" key="5">
    <source>
        <dbReference type="RuleBase" id="RU003476"/>
    </source>
</evidence>
<dbReference type="PRINTS" id="PR00502">
    <property type="entry name" value="NUDIXFAMILY"/>
</dbReference>
<protein>
    <submittedName>
        <fullName evidence="7">NUDIX hydrolase</fullName>
        <ecNumber evidence="7">3.6.-.-</ecNumber>
    </submittedName>
</protein>